<keyword evidence="23" id="KW-1185">Reference proteome</keyword>
<comment type="similarity">
    <text evidence="3">Belongs to the protein kinase superfamily. STE Ser/Thr protein kinase family. STE20 subfamily.</text>
</comment>
<evidence type="ECO:0000256" key="18">
    <source>
        <dbReference type="PROSITE-ProRule" id="PRU10141"/>
    </source>
</evidence>
<evidence type="ECO:0000256" key="14">
    <source>
        <dbReference type="ARBA" id="ARBA00022842"/>
    </source>
</evidence>
<dbReference type="PANTHER" id="PTHR48012">
    <property type="entry name" value="STERILE20-LIKE KINASE, ISOFORM B-RELATED"/>
    <property type="match status" value="1"/>
</dbReference>
<comment type="subcellular location">
    <subcellularLocation>
        <location evidence="2">Cytoplasm</location>
    </subcellularLocation>
</comment>
<comment type="caution">
    <text evidence="22">The sequence shown here is derived from an EMBL/GenBank/DDBJ whole genome shotgun (WGS) entry which is preliminary data.</text>
</comment>
<dbReference type="EMBL" id="NHOQ01000293">
    <property type="protein sequence ID" value="PWA31171.1"/>
    <property type="molecule type" value="Genomic_DNA"/>
</dbReference>
<keyword evidence="6" id="KW-0723">Serine/threonine-protein kinase</keyword>
<dbReference type="Gene3D" id="1.10.510.10">
    <property type="entry name" value="Transferase(Phosphotransferase) domain 1"/>
    <property type="match status" value="1"/>
</dbReference>
<keyword evidence="12" id="KW-0418">Kinase</keyword>
<dbReference type="AlphaFoldDB" id="A0A315W724"/>
<dbReference type="SUPFAM" id="SSF56112">
    <property type="entry name" value="Protein kinase-like (PK-like)"/>
    <property type="match status" value="1"/>
</dbReference>
<evidence type="ECO:0000256" key="1">
    <source>
        <dbReference type="ARBA" id="ARBA00001946"/>
    </source>
</evidence>
<evidence type="ECO:0000256" key="13">
    <source>
        <dbReference type="ARBA" id="ARBA00022840"/>
    </source>
</evidence>
<keyword evidence="5" id="KW-0963">Cytoplasm</keyword>
<evidence type="ECO:0000256" key="9">
    <source>
        <dbReference type="ARBA" id="ARBA00022703"/>
    </source>
</evidence>
<keyword evidence="10" id="KW-0479">Metal-binding</keyword>
<dbReference type="PROSITE" id="PS00107">
    <property type="entry name" value="PROTEIN_KINASE_ATP"/>
    <property type="match status" value="1"/>
</dbReference>
<dbReference type="PROSITE" id="PS50011">
    <property type="entry name" value="PROTEIN_KINASE_DOM"/>
    <property type="match status" value="1"/>
</dbReference>
<dbReference type="GO" id="GO:0004674">
    <property type="term" value="F:protein serine/threonine kinase activity"/>
    <property type="evidence" value="ECO:0007669"/>
    <property type="project" value="UniProtKB-KW"/>
</dbReference>
<protein>
    <recommendedName>
        <fullName evidence="4">non-specific serine/threonine protein kinase</fullName>
        <ecNumber evidence="4">2.7.11.1</ecNumber>
    </recommendedName>
</protein>
<evidence type="ECO:0000256" key="6">
    <source>
        <dbReference type="ARBA" id="ARBA00022527"/>
    </source>
</evidence>
<evidence type="ECO:0000256" key="16">
    <source>
        <dbReference type="ARBA" id="ARBA00047899"/>
    </source>
</evidence>
<comment type="cofactor">
    <cofactor evidence="1">
        <name>Mg(2+)</name>
        <dbReference type="ChEBI" id="CHEBI:18420"/>
    </cofactor>
</comment>
<keyword evidence="7" id="KW-0597">Phosphoprotein</keyword>
<evidence type="ECO:0000256" key="15">
    <source>
        <dbReference type="ARBA" id="ARBA00022990"/>
    </source>
</evidence>
<proteinExistence type="inferred from homology"/>
<evidence type="ECO:0000313" key="22">
    <source>
        <dbReference type="EMBL" id="PWA31171.1"/>
    </source>
</evidence>
<keyword evidence="19" id="KW-0175">Coiled coil</keyword>
<dbReference type="EC" id="2.7.11.1" evidence="4"/>
<comment type="catalytic activity">
    <reaction evidence="16">
        <text>L-threonyl-[protein] + ATP = O-phospho-L-threonyl-[protein] + ADP + H(+)</text>
        <dbReference type="Rhea" id="RHEA:46608"/>
        <dbReference type="Rhea" id="RHEA-COMP:11060"/>
        <dbReference type="Rhea" id="RHEA-COMP:11605"/>
        <dbReference type="ChEBI" id="CHEBI:15378"/>
        <dbReference type="ChEBI" id="CHEBI:30013"/>
        <dbReference type="ChEBI" id="CHEBI:30616"/>
        <dbReference type="ChEBI" id="CHEBI:61977"/>
        <dbReference type="ChEBI" id="CHEBI:456216"/>
        <dbReference type="EC" id="2.7.11.1"/>
    </reaction>
</comment>
<dbReference type="GO" id="GO:0030336">
    <property type="term" value="P:negative regulation of cell migration"/>
    <property type="evidence" value="ECO:0007669"/>
    <property type="project" value="TreeGrafter"/>
</dbReference>
<dbReference type="InterPro" id="IPR000719">
    <property type="entry name" value="Prot_kinase_dom"/>
</dbReference>
<dbReference type="Pfam" id="PF20929">
    <property type="entry name" value="PDCD10_N"/>
    <property type="match status" value="1"/>
</dbReference>
<sequence>MAHSPLQSGLPGVQNAPTLFKDFCISASKNKNQNFNADPEELFTKQERIGKGSFGEVFKGIDRRTQKVVAIKIIDLEEAEDDIEDIQQEITVLSQCDSPFITKYHGSYLKGTKLWIIMEYLGGGSALDLLEPGALDETQIATILREILRGLEYLHSEKKIHRDIKAANVLLSEQGEVKLADFGVAGQLTDTQIKRNTFVGTPFWMAPEVIKQSAYDSKADIWSLGITAIELAKGEPPHSELHPMKVLFLIPKNNPPTLEGNYSKLLKEFVEACLNKEPSFRPTAKELLRHKFIARHAKKTTYLTELIDRYKRWKSEQSREDSSSDESDEELAEGGKSKSNDNWIFGTIKDHSPVEESPPEPVELAGPAELRVQVEAQEETSESLSSQSLTSIFSPLFSELRATGERSNGKPEAAEELRKAIFLAENIHPGICDSLVAELLQRLQRRPPPSDGRRFPPLSCSPTRTAAVGS</sequence>
<evidence type="ECO:0000256" key="8">
    <source>
        <dbReference type="ARBA" id="ARBA00022679"/>
    </source>
</evidence>
<reference evidence="22 23" key="1">
    <citation type="journal article" date="2018" name="G3 (Bethesda)">
        <title>A High-Quality Reference Genome for the Invasive Mosquitofish Gambusia affinis Using a Chicago Library.</title>
        <authorList>
            <person name="Hoffberg S.L."/>
            <person name="Troendle N.J."/>
            <person name="Glenn T.C."/>
            <person name="Mahmud O."/>
            <person name="Louha S."/>
            <person name="Chalopin D."/>
            <person name="Bennetzen J.L."/>
            <person name="Mauricio R."/>
        </authorList>
    </citation>
    <scope>NUCLEOTIDE SEQUENCE [LARGE SCALE GENOMIC DNA]</scope>
    <source>
        <strain evidence="22">NE01/NJP1002.9</strain>
        <tissue evidence="22">Muscle</tissue>
    </source>
</reference>
<gene>
    <name evidence="22" type="ORF">CCH79_00002802</name>
</gene>
<evidence type="ECO:0000256" key="3">
    <source>
        <dbReference type="ARBA" id="ARBA00008874"/>
    </source>
</evidence>
<dbReference type="CDD" id="cd06609">
    <property type="entry name" value="STKc_MST3_like"/>
    <property type="match status" value="1"/>
</dbReference>
<dbReference type="InterPro" id="IPR050629">
    <property type="entry name" value="STE20/SPS1-PAK"/>
</dbReference>
<keyword evidence="11 18" id="KW-0547">Nucleotide-binding</keyword>
<keyword evidence="9" id="KW-0053">Apoptosis</keyword>
<evidence type="ECO:0000313" key="23">
    <source>
        <dbReference type="Proteomes" id="UP000250572"/>
    </source>
</evidence>
<dbReference type="GO" id="GO:0005794">
    <property type="term" value="C:Golgi apparatus"/>
    <property type="evidence" value="ECO:0007669"/>
    <property type="project" value="TreeGrafter"/>
</dbReference>
<feature type="compositionally biased region" description="Acidic residues" evidence="20">
    <location>
        <begin position="323"/>
        <end position="332"/>
    </location>
</feature>
<name>A0A315W724_GAMAF</name>
<feature type="binding site" evidence="18">
    <location>
        <position position="72"/>
    </location>
    <ligand>
        <name>ATP</name>
        <dbReference type="ChEBI" id="CHEBI:30616"/>
    </ligand>
</feature>
<keyword evidence="15" id="KW-0007">Acetylation</keyword>
<dbReference type="PANTHER" id="PTHR48012:SF22">
    <property type="entry name" value="SERINE_THREONINE-PROTEIN KINASE 24"/>
    <property type="match status" value="1"/>
</dbReference>
<dbReference type="Gene3D" id="1.10.12.70">
    <property type="match status" value="1"/>
</dbReference>
<evidence type="ECO:0000256" key="19">
    <source>
        <dbReference type="SAM" id="Coils"/>
    </source>
</evidence>
<dbReference type="InterPro" id="IPR046409">
    <property type="entry name" value="PDC10_dimerisation_sf"/>
</dbReference>
<dbReference type="FunFam" id="1.10.510.10:FF:000411">
    <property type="entry name" value="Probable Ste20-like kinase Don3"/>
    <property type="match status" value="1"/>
</dbReference>
<dbReference type="GO" id="GO:0005524">
    <property type="term" value="F:ATP binding"/>
    <property type="evidence" value="ECO:0007669"/>
    <property type="project" value="UniProtKB-UniRule"/>
</dbReference>
<dbReference type="SMART" id="SM00220">
    <property type="entry name" value="S_TKc"/>
    <property type="match status" value="1"/>
</dbReference>
<dbReference type="STRING" id="33528.ENSGAFP00000006961"/>
<feature type="coiled-coil region" evidence="19">
    <location>
        <begin position="69"/>
        <end position="96"/>
    </location>
</feature>
<evidence type="ECO:0000256" key="12">
    <source>
        <dbReference type="ARBA" id="ARBA00022777"/>
    </source>
</evidence>
<keyword evidence="14" id="KW-0460">Magnesium</keyword>
<evidence type="ECO:0000256" key="5">
    <source>
        <dbReference type="ARBA" id="ARBA00022490"/>
    </source>
</evidence>
<accession>A0A315W724</accession>
<organism evidence="22 23">
    <name type="scientific">Gambusia affinis</name>
    <name type="common">Western mosquitofish</name>
    <name type="synonym">Heterandria affinis</name>
    <dbReference type="NCBI Taxonomy" id="33528"/>
    <lineage>
        <taxon>Eukaryota</taxon>
        <taxon>Metazoa</taxon>
        <taxon>Chordata</taxon>
        <taxon>Craniata</taxon>
        <taxon>Vertebrata</taxon>
        <taxon>Euteleostomi</taxon>
        <taxon>Actinopterygii</taxon>
        <taxon>Neopterygii</taxon>
        <taxon>Teleostei</taxon>
        <taxon>Neoteleostei</taxon>
        <taxon>Acanthomorphata</taxon>
        <taxon>Ovalentaria</taxon>
        <taxon>Atherinomorphae</taxon>
        <taxon>Cyprinodontiformes</taxon>
        <taxon>Poeciliidae</taxon>
        <taxon>Poeciliinae</taxon>
        <taxon>Gambusia</taxon>
    </lineage>
</organism>
<comment type="catalytic activity">
    <reaction evidence="17">
        <text>L-seryl-[protein] + ATP = O-phospho-L-seryl-[protein] + ADP + H(+)</text>
        <dbReference type="Rhea" id="RHEA:17989"/>
        <dbReference type="Rhea" id="RHEA-COMP:9863"/>
        <dbReference type="Rhea" id="RHEA-COMP:11604"/>
        <dbReference type="ChEBI" id="CHEBI:15378"/>
        <dbReference type="ChEBI" id="CHEBI:29999"/>
        <dbReference type="ChEBI" id="CHEBI:30616"/>
        <dbReference type="ChEBI" id="CHEBI:83421"/>
        <dbReference type="ChEBI" id="CHEBI:456216"/>
        <dbReference type="EC" id="2.7.11.1"/>
    </reaction>
</comment>
<keyword evidence="13 18" id="KW-0067">ATP-binding</keyword>
<feature type="region of interest" description="Disordered" evidence="20">
    <location>
        <begin position="314"/>
        <end position="363"/>
    </location>
</feature>
<dbReference type="FunFam" id="3.30.200.20:FF:000252">
    <property type="entry name" value="Serine/threonine-protein kinase 26"/>
    <property type="match status" value="1"/>
</dbReference>
<keyword evidence="8" id="KW-0808">Transferase</keyword>
<dbReference type="Proteomes" id="UP000250572">
    <property type="component" value="Unassembled WGS sequence"/>
</dbReference>
<evidence type="ECO:0000256" key="4">
    <source>
        <dbReference type="ARBA" id="ARBA00012513"/>
    </source>
</evidence>
<evidence type="ECO:0000256" key="7">
    <source>
        <dbReference type="ARBA" id="ARBA00022553"/>
    </source>
</evidence>
<dbReference type="InterPro" id="IPR017441">
    <property type="entry name" value="Protein_kinase_ATP_BS"/>
</dbReference>
<dbReference type="InterPro" id="IPR011009">
    <property type="entry name" value="Kinase-like_dom_sf"/>
</dbReference>
<feature type="domain" description="Protein kinase" evidence="21">
    <location>
        <begin position="43"/>
        <end position="293"/>
    </location>
</feature>
<evidence type="ECO:0000256" key="20">
    <source>
        <dbReference type="SAM" id="MobiDB-lite"/>
    </source>
</evidence>
<evidence type="ECO:0000256" key="11">
    <source>
        <dbReference type="ARBA" id="ARBA00022741"/>
    </source>
</evidence>
<evidence type="ECO:0000256" key="17">
    <source>
        <dbReference type="ARBA" id="ARBA00048679"/>
    </source>
</evidence>
<dbReference type="Gene3D" id="3.30.200.20">
    <property type="entry name" value="Phosphorylase Kinase, domain 1"/>
    <property type="match status" value="1"/>
</dbReference>
<dbReference type="Pfam" id="PF00069">
    <property type="entry name" value="Pkinase"/>
    <property type="match status" value="1"/>
</dbReference>
<evidence type="ECO:0000256" key="2">
    <source>
        <dbReference type="ARBA" id="ARBA00004496"/>
    </source>
</evidence>
<feature type="region of interest" description="Disordered" evidence="20">
    <location>
        <begin position="443"/>
        <end position="470"/>
    </location>
</feature>
<dbReference type="GO" id="GO:0046872">
    <property type="term" value="F:metal ion binding"/>
    <property type="evidence" value="ECO:0007669"/>
    <property type="project" value="UniProtKB-KW"/>
</dbReference>
<dbReference type="InterPro" id="IPR048288">
    <property type="entry name" value="PDCD10_N"/>
</dbReference>
<dbReference type="GO" id="GO:0006915">
    <property type="term" value="P:apoptotic process"/>
    <property type="evidence" value="ECO:0007669"/>
    <property type="project" value="UniProtKB-KW"/>
</dbReference>
<evidence type="ECO:0000256" key="10">
    <source>
        <dbReference type="ARBA" id="ARBA00022723"/>
    </source>
</evidence>
<evidence type="ECO:0000259" key="21">
    <source>
        <dbReference type="PROSITE" id="PS50011"/>
    </source>
</evidence>